<dbReference type="InterPro" id="IPR036063">
    <property type="entry name" value="Smr_dom_sf"/>
</dbReference>
<feature type="non-terminal residue" evidence="2">
    <location>
        <position position="1"/>
    </location>
</feature>
<dbReference type="InterPro" id="IPR002625">
    <property type="entry name" value="Smr_dom"/>
</dbReference>
<dbReference type="Pfam" id="PF01713">
    <property type="entry name" value="Smr"/>
    <property type="match status" value="1"/>
</dbReference>
<proteinExistence type="predicted"/>
<dbReference type="Proteomes" id="UP000193648">
    <property type="component" value="Unassembled WGS sequence"/>
</dbReference>
<dbReference type="InParanoid" id="A0A1Y2GKP6"/>
<organism evidence="2 3">
    <name type="scientific">Lobosporangium transversale</name>
    <dbReference type="NCBI Taxonomy" id="64571"/>
    <lineage>
        <taxon>Eukaryota</taxon>
        <taxon>Fungi</taxon>
        <taxon>Fungi incertae sedis</taxon>
        <taxon>Mucoromycota</taxon>
        <taxon>Mortierellomycotina</taxon>
        <taxon>Mortierellomycetes</taxon>
        <taxon>Mortierellales</taxon>
        <taxon>Mortierellaceae</taxon>
        <taxon>Lobosporangium</taxon>
    </lineage>
</organism>
<dbReference type="SUPFAM" id="SSF160443">
    <property type="entry name" value="SMR domain-like"/>
    <property type="match status" value="1"/>
</dbReference>
<comment type="caution">
    <text evidence="2">The sequence shown here is derived from an EMBL/GenBank/DDBJ whole genome shotgun (WGS) entry which is preliminary data.</text>
</comment>
<dbReference type="PANTHER" id="PTHR46651:SF1">
    <property type="entry name" value="SMALL MUTS RELATED FAMILY PROTEIN"/>
    <property type="match status" value="1"/>
</dbReference>
<gene>
    <name evidence="2" type="ORF">BCR41DRAFT_280486</name>
</gene>
<dbReference type="AlphaFoldDB" id="A0A1Y2GKP6"/>
<evidence type="ECO:0000259" key="1">
    <source>
        <dbReference type="PROSITE" id="PS50828"/>
    </source>
</evidence>
<dbReference type="STRING" id="64571.A0A1Y2GKP6"/>
<dbReference type="PANTHER" id="PTHR46651">
    <property type="entry name" value="POLYADENYLATE-BINDING PROTEIN-INTERACTING PROTEIN 7"/>
    <property type="match status" value="1"/>
</dbReference>
<dbReference type="GeneID" id="33562069"/>
<dbReference type="SMART" id="SM01162">
    <property type="entry name" value="DUF1771"/>
    <property type="match status" value="1"/>
</dbReference>
<dbReference type="InterPro" id="IPR013899">
    <property type="entry name" value="DUF1771"/>
</dbReference>
<reference evidence="2 3" key="1">
    <citation type="submission" date="2016-07" db="EMBL/GenBank/DDBJ databases">
        <title>Pervasive Adenine N6-methylation of Active Genes in Fungi.</title>
        <authorList>
            <consortium name="DOE Joint Genome Institute"/>
            <person name="Mondo S.J."/>
            <person name="Dannebaum R.O."/>
            <person name="Kuo R.C."/>
            <person name="Labutti K."/>
            <person name="Haridas S."/>
            <person name="Kuo A."/>
            <person name="Salamov A."/>
            <person name="Ahrendt S.R."/>
            <person name="Lipzen A."/>
            <person name="Sullivan W."/>
            <person name="Andreopoulos W.B."/>
            <person name="Clum A."/>
            <person name="Lindquist E."/>
            <person name="Daum C."/>
            <person name="Ramamoorthy G.K."/>
            <person name="Gryganskyi A."/>
            <person name="Culley D."/>
            <person name="Magnuson J.K."/>
            <person name="James T.Y."/>
            <person name="O'Malley M.A."/>
            <person name="Stajich J.E."/>
            <person name="Spatafora J.W."/>
            <person name="Visel A."/>
            <person name="Grigoriev I.V."/>
        </authorList>
    </citation>
    <scope>NUCLEOTIDE SEQUENCE [LARGE SCALE GENOMIC DNA]</scope>
    <source>
        <strain evidence="2 3">NRRL 3116</strain>
    </source>
</reference>
<keyword evidence="3" id="KW-1185">Reference proteome</keyword>
<dbReference type="Pfam" id="PF08590">
    <property type="entry name" value="DUF1771"/>
    <property type="match status" value="1"/>
</dbReference>
<protein>
    <recommendedName>
        <fullName evidence="1">Smr domain-containing protein</fullName>
    </recommendedName>
</protein>
<evidence type="ECO:0000313" key="2">
    <source>
        <dbReference type="EMBL" id="ORZ13927.1"/>
    </source>
</evidence>
<dbReference type="OrthoDB" id="3247158at2759"/>
<name>A0A1Y2GKP6_9FUNG</name>
<feature type="domain" description="Smr" evidence="1">
    <location>
        <begin position="89"/>
        <end position="141"/>
    </location>
</feature>
<dbReference type="InterPro" id="IPR053242">
    <property type="entry name" value="PAM2-like_domain"/>
</dbReference>
<dbReference type="RefSeq" id="XP_021880711.1">
    <property type="nucleotide sequence ID" value="XM_022020225.1"/>
</dbReference>
<sequence>WLETGSALNNEYLRSRAQAIEYAKARNRCFELATRAYLDNDGAAAAKLSAQGREYNDLMMATHRAASRQIFESRNRTMVKSTGKGETWIDLHGLHVEESLAFLDEFMEKLENEVYTGTVYVVTGTGNHSANARAKLQPAII</sequence>
<dbReference type="PROSITE" id="PS50828">
    <property type="entry name" value="SMR"/>
    <property type="match status" value="1"/>
</dbReference>
<accession>A0A1Y2GKP6</accession>
<dbReference type="EMBL" id="MCFF01000022">
    <property type="protein sequence ID" value="ORZ13927.1"/>
    <property type="molecule type" value="Genomic_DNA"/>
</dbReference>
<feature type="non-terminal residue" evidence="2">
    <location>
        <position position="141"/>
    </location>
</feature>
<dbReference type="Gene3D" id="3.30.1370.110">
    <property type="match status" value="1"/>
</dbReference>
<evidence type="ECO:0000313" key="3">
    <source>
        <dbReference type="Proteomes" id="UP000193648"/>
    </source>
</evidence>